<comment type="caution">
    <text evidence="2">The sequence shown here is derived from an EMBL/GenBank/DDBJ whole genome shotgun (WGS) entry which is preliminary data.</text>
</comment>
<dbReference type="AlphaFoldDB" id="A0AAW1VWC0"/>
<dbReference type="EMBL" id="JBEDUW010000007">
    <property type="protein sequence ID" value="KAK9912135.1"/>
    <property type="molecule type" value="Genomic_DNA"/>
</dbReference>
<feature type="region of interest" description="Disordered" evidence="1">
    <location>
        <begin position="1"/>
        <end position="37"/>
    </location>
</feature>
<dbReference type="Proteomes" id="UP001457282">
    <property type="component" value="Unassembled WGS sequence"/>
</dbReference>
<reference evidence="2 3" key="1">
    <citation type="journal article" date="2023" name="G3 (Bethesda)">
        <title>A chromosome-length genome assembly and annotation of blackberry (Rubus argutus, cv. 'Hillquist').</title>
        <authorList>
            <person name="Bruna T."/>
            <person name="Aryal R."/>
            <person name="Dudchenko O."/>
            <person name="Sargent D.J."/>
            <person name="Mead D."/>
            <person name="Buti M."/>
            <person name="Cavallini A."/>
            <person name="Hytonen T."/>
            <person name="Andres J."/>
            <person name="Pham M."/>
            <person name="Weisz D."/>
            <person name="Mascagni F."/>
            <person name="Usai G."/>
            <person name="Natali L."/>
            <person name="Bassil N."/>
            <person name="Fernandez G.E."/>
            <person name="Lomsadze A."/>
            <person name="Armour M."/>
            <person name="Olukolu B."/>
            <person name="Poorten T."/>
            <person name="Britton C."/>
            <person name="Davik J."/>
            <person name="Ashrafi H."/>
            <person name="Aiden E.L."/>
            <person name="Borodovsky M."/>
            <person name="Worthington M."/>
        </authorList>
    </citation>
    <scope>NUCLEOTIDE SEQUENCE [LARGE SCALE GENOMIC DNA]</scope>
    <source>
        <strain evidence="2">PI 553951</strain>
    </source>
</reference>
<accession>A0AAW1VWC0</accession>
<protein>
    <submittedName>
        <fullName evidence="2">Uncharacterized protein</fullName>
    </submittedName>
</protein>
<evidence type="ECO:0000256" key="1">
    <source>
        <dbReference type="SAM" id="MobiDB-lite"/>
    </source>
</evidence>
<proteinExistence type="predicted"/>
<evidence type="ECO:0000313" key="3">
    <source>
        <dbReference type="Proteomes" id="UP001457282"/>
    </source>
</evidence>
<organism evidence="2 3">
    <name type="scientific">Rubus argutus</name>
    <name type="common">Southern blackberry</name>
    <dbReference type="NCBI Taxonomy" id="59490"/>
    <lineage>
        <taxon>Eukaryota</taxon>
        <taxon>Viridiplantae</taxon>
        <taxon>Streptophyta</taxon>
        <taxon>Embryophyta</taxon>
        <taxon>Tracheophyta</taxon>
        <taxon>Spermatophyta</taxon>
        <taxon>Magnoliopsida</taxon>
        <taxon>eudicotyledons</taxon>
        <taxon>Gunneridae</taxon>
        <taxon>Pentapetalae</taxon>
        <taxon>rosids</taxon>
        <taxon>fabids</taxon>
        <taxon>Rosales</taxon>
        <taxon>Rosaceae</taxon>
        <taxon>Rosoideae</taxon>
        <taxon>Rosoideae incertae sedis</taxon>
        <taxon>Rubus</taxon>
    </lineage>
</organism>
<evidence type="ECO:0000313" key="2">
    <source>
        <dbReference type="EMBL" id="KAK9912135.1"/>
    </source>
</evidence>
<sequence length="95" mass="10666">MVVRLEGIDGRGATKTRGQSRRGSGQRDSDRARGQQRLVSSTLVRRGDANGWACDFDGGVVAEARMQTVWWSLVNPRWVIWWLGHLGLGTPNLYR</sequence>
<gene>
    <name evidence="2" type="ORF">M0R45_036009</name>
</gene>
<keyword evidence="3" id="KW-1185">Reference proteome</keyword>
<name>A0AAW1VWC0_RUBAR</name>